<protein>
    <submittedName>
        <fullName evidence="4">Nicotinamidase 1</fullName>
    </submittedName>
</protein>
<comment type="similarity">
    <text evidence="1">Belongs to the isochorismatase family.</text>
</comment>
<dbReference type="PANTHER" id="PTHR47297:SF3">
    <property type="entry name" value="NICOTINAMIDASE 1"/>
    <property type="match status" value="1"/>
</dbReference>
<dbReference type="InterPro" id="IPR036380">
    <property type="entry name" value="Isochorismatase-like_sf"/>
</dbReference>
<keyword evidence="2" id="KW-0812">Transmembrane</keyword>
<comment type="caution">
    <text evidence="4">The sequence shown here is derived from an EMBL/GenBank/DDBJ whole genome shotgun (WGS) entry which is preliminary data.</text>
</comment>
<dbReference type="InterPro" id="IPR000868">
    <property type="entry name" value="Isochorismatase-like_dom"/>
</dbReference>
<dbReference type="PANTHER" id="PTHR47297">
    <property type="match status" value="1"/>
</dbReference>
<evidence type="ECO:0000256" key="2">
    <source>
        <dbReference type="SAM" id="Phobius"/>
    </source>
</evidence>
<keyword evidence="2" id="KW-0472">Membrane</keyword>
<dbReference type="Gene3D" id="3.40.50.850">
    <property type="entry name" value="Isochorismatase-like"/>
    <property type="match status" value="1"/>
</dbReference>
<evidence type="ECO:0000256" key="1">
    <source>
        <dbReference type="ARBA" id="ARBA00006336"/>
    </source>
</evidence>
<name>A0A438KQH1_VITVI</name>
<keyword evidence="2" id="KW-1133">Transmembrane helix</keyword>
<dbReference type="AlphaFoldDB" id="A0A438KQH1"/>
<accession>A0A438KQH1</accession>
<dbReference type="Proteomes" id="UP000288805">
    <property type="component" value="Unassembled WGS sequence"/>
</dbReference>
<dbReference type="GO" id="GO:0019365">
    <property type="term" value="P:pyridine nucleotide salvage"/>
    <property type="evidence" value="ECO:0007669"/>
    <property type="project" value="InterPro"/>
</dbReference>
<gene>
    <name evidence="4" type="primary">NIC1_0</name>
    <name evidence="4" type="ORF">CK203_000568</name>
</gene>
<evidence type="ECO:0000259" key="3">
    <source>
        <dbReference type="Pfam" id="PF00857"/>
    </source>
</evidence>
<dbReference type="SUPFAM" id="SSF52499">
    <property type="entry name" value="Isochorismatase-like hydrolases"/>
    <property type="match status" value="1"/>
</dbReference>
<dbReference type="InterPro" id="IPR044717">
    <property type="entry name" value="NIC1"/>
</dbReference>
<proteinExistence type="inferred from homology"/>
<dbReference type="EMBL" id="QGNW01000001">
    <property type="protein sequence ID" value="RVX23454.1"/>
    <property type="molecule type" value="Genomic_DNA"/>
</dbReference>
<dbReference type="Pfam" id="PF00857">
    <property type="entry name" value="Isochorismatase"/>
    <property type="match status" value="1"/>
</dbReference>
<reference evidence="4 5" key="1">
    <citation type="journal article" date="2018" name="PLoS Genet.">
        <title>Population sequencing reveals clonal diversity and ancestral inbreeding in the grapevine cultivar Chardonnay.</title>
        <authorList>
            <person name="Roach M.J."/>
            <person name="Johnson D.L."/>
            <person name="Bohlmann J."/>
            <person name="van Vuuren H.J."/>
            <person name="Jones S.J."/>
            <person name="Pretorius I.S."/>
            <person name="Schmidt S.A."/>
            <person name="Borneman A.R."/>
        </authorList>
    </citation>
    <scope>NUCLEOTIDE SEQUENCE [LARGE SCALE GENOMIC DNA]</scope>
    <source>
        <strain evidence="5">cv. Chardonnay</strain>
        <tissue evidence="4">Leaf</tissue>
    </source>
</reference>
<feature type="transmembrane region" description="Helical" evidence="2">
    <location>
        <begin position="167"/>
        <end position="187"/>
    </location>
</feature>
<dbReference type="GO" id="GO:0008936">
    <property type="term" value="F:nicotinamidase activity"/>
    <property type="evidence" value="ECO:0007669"/>
    <property type="project" value="InterPro"/>
</dbReference>
<sequence length="248" mass="27259">MVSKTIDMLRNELPVQQESLVLSGEVPTGLVLVDVVNGFCTVGAGNLAPVRPDKQISGMVDESVRLARVFCEKKWPVFAFLDSHHPDIPEPPYPPHCIAGTDESKLVPALQWLENEPNVTIRCKDCIDGFLGAIEKDGSNVFVDWVKTNQIKIVSITHFLRRNCPLFIIHILVVGICTDICVLDFVCSTISARNRGFFTSLEDVIVYSHGCATFDLPDDVARTIPGAIAHPQVFPGHAFSFLAEFAGI</sequence>
<organism evidence="4 5">
    <name type="scientific">Vitis vinifera</name>
    <name type="common">Grape</name>
    <dbReference type="NCBI Taxonomy" id="29760"/>
    <lineage>
        <taxon>Eukaryota</taxon>
        <taxon>Viridiplantae</taxon>
        <taxon>Streptophyta</taxon>
        <taxon>Embryophyta</taxon>
        <taxon>Tracheophyta</taxon>
        <taxon>Spermatophyta</taxon>
        <taxon>Magnoliopsida</taxon>
        <taxon>eudicotyledons</taxon>
        <taxon>Gunneridae</taxon>
        <taxon>Pentapetalae</taxon>
        <taxon>rosids</taxon>
        <taxon>Vitales</taxon>
        <taxon>Vitaceae</taxon>
        <taxon>Viteae</taxon>
        <taxon>Vitis</taxon>
    </lineage>
</organism>
<dbReference type="CDD" id="cd00431">
    <property type="entry name" value="cysteine_hydrolases"/>
    <property type="match status" value="1"/>
</dbReference>
<evidence type="ECO:0000313" key="4">
    <source>
        <dbReference type="EMBL" id="RVX23454.1"/>
    </source>
</evidence>
<feature type="domain" description="Isochorismatase-like" evidence="3">
    <location>
        <begin position="29"/>
        <end position="216"/>
    </location>
</feature>
<evidence type="ECO:0000313" key="5">
    <source>
        <dbReference type="Proteomes" id="UP000288805"/>
    </source>
</evidence>